<keyword evidence="9" id="KW-1185">Reference proteome</keyword>
<dbReference type="Gene3D" id="3.40.50.300">
    <property type="entry name" value="P-loop containing nucleotide triphosphate hydrolases"/>
    <property type="match status" value="1"/>
</dbReference>
<organism evidence="9 10">
    <name type="scientific">Parascaris univalens</name>
    <name type="common">Nematode worm</name>
    <dbReference type="NCBI Taxonomy" id="6257"/>
    <lineage>
        <taxon>Eukaryota</taxon>
        <taxon>Metazoa</taxon>
        <taxon>Ecdysozoa</taxon>
        <taxon>Nematoda</taxon>
        <taxon>Chromadorea</taxon>
        <taxon>Rhabditida</taxon>
        <taxon>Spirurina</taxon>
        <taxon>Ascaridomorpha</taxon>
        <taxon>Ascaridoidea</taxon>
        <taxon>Ascarididae</taxon>
        <taxon>Parascaris</taxon>
    </lineage>
</organism>
<dbReference type="CDD" id="cd00200">
    <property type="entry name" value="WD40"/>
    <property type="match status" value="1"/>
</dbReference>
<keyword evidence="2" id="KW-0677">Repeat</keyword>
<dbReference type="InterPro" id="IPR042627">
    <property type="entry name" value="FBXW2"/>
</dbReference>
<dbReference type="PROSITE" id="PS51883">
    <property type="entry name" value="OBG"/>
    <property type="match status" value="1"/>
</dbReference>
<reference evidence="10" key="1">
    <citation type="submission" date="2022-11" db="UniProtKB">
        <authorList>
            <consortium name="WormBaseParasite"/>
        </authorList>
    </citation>
    <scope>IDENTIFICATION</scope>
</reference>
<dbReference type="GO" id="GO:0042254">
    <property type="term" value="P:ribosome biogenesis"/>
    <property type="evidence" value="ECO:0007669"/>
    <property type="project" value="UniProtKB-UniRule"/>
</dbReference>
<dbReference type="PRINTS" id="PR00320">
    <property type="entry name" value="GPROTEINBRPT"/>
</dbReference>
<dbReference type="PROSITE" id="PS51710">
    <property type="entry name" value="G_OBG"/>
    <property type="match status" value="1"/>
</dbReference>
<accession>A0A915BF85</accession>
<feature type="repeat" description="WD" evidence="5">
    <location>
        <begin position="641"/>
        <end position="675"/>
    </location>
</feature>
<dbReference type="Gene3D" id="2.130.10.10">
    <property type="entry name" value="YVTN repeat-like/Quinoprotein amine dehydrogenase"/>
    <property type="match status" value="2"/>
</dbReference>
<feature type="domain" description="F-box" evidence="6">
    <location>
        <begin position="540"/>
        <end position="586"/>
    </location>
</feature>
<dbReference type="InterPro" id="IPR001810">
    <property type="entry name" value="F-box_dom"/>
</dbReference>
<feature type="repeat" description="WD" evidence="5">
    <location>
        <begin position="812"/>
        <end position="851"/>
    </location>
</feature>
<dbReference type="InterPro" id="IPR006073">
    <property type="entry name" value="GTP-bd"/>
</dbReference>
<sequence length="931" mass="103358">MVHYRTSHSCILAAPLVASLQLQMRRAGCRLLSTGLRTCVGKKMNDMSIIDEDRIRLSIRAGNGGVGILRFNGLGGDGGNVYMIGQPNLDFREMRKRLAGSRKIQAGDGQKALHTKLVAERGEDAILHVPIGVEAVDAETNVLIARCTRPFHRYLVARGGLGGCRDNQYQGRRGERCLVDFHLKLRPNIGLVGFPNAGKSTIMKALIPKKTIKIASYPFTTRKPQLCYVRDFDGVTNFDGDDEFSLSIVDLPGIIEGASMNRGRGISFLKHLQYSDVLLMVVDVSGFKLSVSPNEPFRSALETVALLNIELERYDPRLVRKPTVLAINKTDLPNGENKAAELIEILRRSEWSAALSAEMRPQRPLVFDALIATAAKHRRIGDLKNTLRNLYAFLHPLSDPMEETSSLYKDTRLALETPVLCRGTDGVMFDTRNGRSGEGGVCKPALCSAASTSESALPTDTASLRAKKKKTSGVNCFSVGDCFAANDGVQMFRNMLRKADADERNALLYELLISCDASNLEYAASLLEEVQRKRNAFCKADPFTSLPAPIALKILRLLDPRSLCKCMRVSRAWRTLCGEPCLWKSLCALPRSFRMCSLEAERRQLQRYTIADGTVLWKDAFAERYRLWCNWHAGRCVIRTFEGHTQGISCVQFDSERIVSGSSDNTIRLWDIKNGAVPGLGTMTLTGHSDTVRCLHLNGSRLASGSNDFTIKVWDLAVNTTWSSIACRRTMVGHTNFVRCLQMDEERLVSGSYDCLLKMWSVETGGCTNTLRGHSGAVLCLQSDGATLFSGSADFSIKCWDERIGVCVMTLHNAHENAVTCLRFDNERVVSGSVDRTIKMWDLRSGRCLQTLDWKLSEGHTGVVRCLQVDAWRIVSAADDRTVKVWNLHSGERLCTLHSHTDGVTCVQFNDHLIVSGSYDKTVKLWDFSVC</sequence>
<feature type="repeat" description="WD" evidence="5">
    <location>
        <begin position="897"/>
        <end position="931"/>
    </location>
</feature>
<feature type="domain" description="OBG-type G" evidence="7">
    <location>
        <begin position="187"/>
        <end position="392"/>
    </location>
</feature>
<feature type="repeat" description="WD" evidence="5">
    <location>
        <begin position="857"/>
        <end position="896"/>
    </location>
</feature>
<dbReference type="InterPro" id="IPR019775">
    <property type="entry name" value="WD40_repeat_CS"/>
</dbReference>
<keyword evidence="4" id="KW-0342">GTP-binding</keyword>
<dbReference type="InterPro" id="IPR015943">
    <property type="entry name" value="WD40/YVTN_repeat-like_dom_sf"/>
</dbReference>
<dbReference type="PROSITE" id="PS50294">
    <property type="entry name" value="WD_REPEATS_REGION"/>
    <property type="match status" value="6"/>
</dbReference>
<dbReference type="AlphaFoldDB" id="A0A915BF85"/>
<dbReference type="Pfam" id="PF12937">
    <property type="entry name" value="F-box-like"/>
    <property type="match status" value="1"/>
</dbReference>
<evidence type="ECO:0000256" key="1">
    <source>
        <dbReference type="ARBA" id="ARBA00022574"/>
    </source>
</evidence>
<dbReference type="CDD" id="cd01898">
    <property type="entry name" value="Obg"/>
    <property type="match status" value="1"/>
</dbReference>
<dbReference type="PROSITE" id="PS50181">
    <property type="entry name" value="FBOX"/>
    <property type="match status" value="1"/>
</dbReference>
<dbReference type="WBParaSite" id="PgR037_g070_t02">
    <property type="protein sequence ID" value="PgR037_g070_t02"/>
    <property type="gene ID" value="PgR037_g070"/>
</dbReference>
<feature type="repeat" description="WD" evidence="5">
    <location>
        <begin position="685"/>
        <end position="716"/>
    </location>
</feature>
<evidence type="ECO:0000256" key="4">
    <source>
        <dbReference type="ARBA" id="ARBA00023134"/>
    </source>
</evidence>
<name>A0A915BF85_PARUN</name>
<dbReference type="InterPro" id="IPR020472">
    <property type="entry name" value="WD40_PAC1"/>
</dbReference>
<evidence type="ECO:0000259" key="7">
    <source>
        <dbReference type="PROSITE" id="PS51710"/>
    </source>
</evidence>
<dbReference type="InterPro" id="IPR031167">
    <property type="entry name" value="G_OBG"/>
</dbReference>
<dbReference type="Pfam" id="PF01926">
    <property type="entry name" value="MMR_HSR1"/>
    <property type="match status" value="1"/>
</dbReference>
<evidence type="ECO:0000313" key="9">
    <source>
        <dbReference type="Proteomes" id="UP000887569"/>
    </source>
</evidence>
<feature type="repeat" description="WD" evidence="5">
    <location>
        <begin position="771"/>
        <end position="810"/>
    </location>
</feature>
<evidence type="ECO:0000256" key="3">
    <source>
        <dbReference type="ARBA" id="ARBA00022741"/>
    </source>
</evidence>
<keyword evidence="3" id="KW-0547">Nucleotide-binding</keyword>
<dbReference type="SUPFAM" id="SSF81383">
    <property type="entry name" value="F-box domain"/>
    <property type="match status" value="1"/>
</dbReference>
<dbReference type="Gene3D" id="1.20.1280.50">
    <property type="match status" value="1"/>
</dbReference>
<dbReference type="InterPro" id="IPR036322">
    <property type="entry name" value="WD40_repeat_dom_sf"/>
</dbReference>
<dbReference type="InterPro" id="IPR036047">
    <property type="entry name" value="F-box-like_dom_sf"/>
</dbReference>
<dbReference type="Proteomes" id="UP000887569">
    <property type="component" value="Unplaced"/>
</dbReference>
<dbReference type="Pfam" id="PF00400">
    <property type="entry name" value="WD40"/>
    <property type="match status" value="7"/>
</dbReference>
<dbReference type="InterPro" id="IPR006169">
    <property type="entry name" value="GTP1_OBG_dom"/>
</dbReference>
<feature type="domain" description="Obg" evidence="8">
    <location>
        <begin position="49"/>
        <end position="186"/>
    </location>
</feature>
<dbReference type="InterPro" id="IPR027417">
    <property type="entry name" value="P-loop_NTPase"/>
</dbReference>
<dbReference type="PRINTS" id="PR00326">
    <property type="entry name" value="GTP1OBG"/>
</dbReference>
<evidence type="ECO:0000259" key="8">
    <source>
        <dbReference type="PROSITE" id="PS51883"/>
    </source>
</evidence>
<proteinExistence type="predicted"/>
<dbReference type="Gene3D" id="2.70.210.12">
    <property type="entry name" value="GTP1/OBG domain"/>
    <property type="match status" value="1"/>
</dbReference>
<dbReference type="PANTHER" id="PTHR44436:SF1">
    <property type="entry name" value="F-BOX_WD REPEAT-CONTAINING PROTEIN 2"/>
    <property type="match status" value="1"/>
</dbReference>
<dbReference type="PANTHER" id="PTHR44436">
    <property type="entry name" value="F-BOX/WD REPEAT-CONTAINING PROTEIN 2"/>
    <property type="match status" value="1"/>
</dbReference>
<dbReference type="GO" id="GO:0005525">
    <property type="term" value="F:GTP binding"/>
    <property type="evidence" value="ECO:0007669"/>
    <property type="project" value="UniProtKB-KW"/>
</dbReference>
<evidence type="ECO:0000256" key="5">
    <source>
        <dbReference type="PROSITE-ProRule" id="PRU00221"/>
    </source>
</evidence>
<evidence type="ECO:0000256" key="2">
    <source>
        <dbReference type="ARBA" id="ARBA00022737"/>
    </source>
</evidence>
<dbReference type="InterPro" id="IPR001680">
    <property type="entry name" value="WD40_rpt"/>
</dbReference>
<dbReference type="InterPro" id="IPR036726">
    <property type="entry name" value="GTP1_OBG_dom_sf"/>
</dbReference>
<evidence type="ECO:0000313" key="10">
    <source>
        <dbReference type="WBParaSite" id="PgR037_g070_t02"/>
    </source>
</evidence>
<dbReference type="SMART" id="SM00256">
    <property type="entry name" value="FBOX"/>
    <property type="match status" value="1"/>
</dbReference>
<dbReference type="Pfam" id="PF01018">
    <property type="entry name" value="GTP1_OBG"/>
    <property type="match status" value="1"/>
</dbReference>
<evidence type="ECO:0000259" key="6">
    <source>
        <dbReference type="PROSITE" id="PS50181"/>
    </source>
</evidence>
<dbReference type="PROSITE" id="PS00678">
    <property type="entry name" value="WD_REPEATS_1"/>
    <property type="match status" value="5"/>
</dbReference>
<dbReference type="SUPFAM" id="SSF50978">
    <property type="entry name" value="WD40 repeat-like"/>
    <property type="match status" value="1"/>
</dbReference>
<protein>
    <submittedName>
        <fullName evidence="10">OBG-type G domain-containing protein</fullName>
    </submittedName>
</protein>
<dbReference type="FunFam" id="2.130.10.10:FF:001203">
    <property type="entry name" value="F-box/WD repeat-containing protein 1A"/>
    <property type="match status" value="2"/>
</dbReference>
<dbReference type="SUPFAM" id="SSF52540">
    <property type="entry name" value="P-loop containing nucleoside triphosphate hydrolases"/>
    <property type="match status" value="1"/>
</dbReference>
<dbReference type="SMART" id="SM00320">
    <property type="entry name" value="WD40"/>
    <property type="match status" value="7"/>
</dbReference>
<feature type="repeat" description="WD" evidence="5">
    <location>
        <begin position="731"/>
        <end position="770"/>
    </location>
</feature>
<dbReference type="PROSITE" id="PS50082">
    <property type="entry name" value="WD_REPEATS_2"/>
    <property type="match status" value="7"/>
</dbReference>
<dbReference type="SUPFAM" id="SSF82051">
    <property type="entry name" value="Obg GTP-binding protein N-terminal domain"/>
    <property type="match status" value="1"/>
</dbReference>
<keyword evidence="1 5" id="KW-0853">WD repeat</keyword>